<evidence type="ECO:0000256" key="3">
    <source>
        <dbReference type="ARBA" id="ARBA00022605"/>
    </source>
</evidence>
<reference evidence="10 11" key="1">
    <citation type="submission" date="2017-11" db="EMBL/GenBank/DDBJ databases">
        <title>Isolation and Characterization of Methanogenic Archaea from Saline Meromictic Lake at Siberia.</title>
        <authorList>
            <person name="Shen Y."/>
            <person name="Huang H.-H."/>
            <person name="Lai M.-C."/>
            <person name="Chen S.-C."/>
        </authorList>
    </citation>
    <scope>NUCLEOTIDE SEQUENCE [LARGE SCALE GENOMIC DNA]</scope>
    <source>
        <strain evidence="10 11">SY-01</strain>
    </source>
</reference>
<dbReference type="CDD" id="cd13532">
    <property type="entry name" value="PBP2_PDT_like"/>
    <property type="match status" value="1"/>
</dbReference>
<evidence type="ECO:0000259" key="9">
    <source>
        <dbReference type="PROSITE" id="PS51671"/>
    </source>
</evidence>
<dbReference type="InterPro" id="IPR002912">
    <property type="entry name" value="ACT_dom"/>
</dbReference>
<dbReference type="Proteomes" id="UP000297295">
    <property type="component" value="Unassembled WGS sequence"/>
</dbReference>
<dbReference type="OrthoDB" id="8755at2157"/>
<comment type="catalytic activity">
    <reaction evidence="7">
        <text>prephenate + H(+) = 3-phenylpyruvate + CO2 + H2O</text>
        <dbReference type="Rhea" id="RHEA:21648"/>
        <dbReference type="ChEBI" id="CHEBI:15377"/>
        <dbReference type="ChEBI" id="CHEBI:15378"/>
        <dbReference type="ChEBI" id="CHEBI:16526"/>
        <dbReference type="ChEBI" id="CHEBI:18005"/>
        <dbReference type="ChEBI" id="CHEBI:29934"/>
        <dbReference type="EC" id="4.2.1.51"/>
    </reaction>
</comment>
<evidence type="ECO:0000256" key="4">
    <source>
        <dbReference type="ARBA" id="ARBA00023141"/>
    </source>
</evidence>
<dbReference type="GO" id="GO:0005737">
    <property type="term" value="C:cytoplasm"/>
    <property type="evidence" value="ECO:0007669"/>
    <property type="project" value="TreeGrafter"/>
</dbReference>
<evidence type="ECO:0000256" key="6">
    <source>
        <dbReference type="ARBA" id="ARBA00023239"/>
    </source>
</evidence>
<keyword evidence="11" id="KW-1185">Reference proteome</keyword>
<dbReference type="InterPro" id="IPR045865">
    <property type="entry name" value="ACT-like_dom_sf"/>
</dbReference>
<accession>A0A4E0Q5U4</accession>
<dbReference type="Gene3D" id="3.30.70.260">
    <property type="match status" value="1"/>
</dbReference>
<dbReference type="FunFam" id="3.40.190.10:FF:000034">
    <property type="entry name" value="Chorismate mutase/prephenate dehydratase"/>
    <property type="match status" value="1"/>
</dbReference>
<evidence type="ECO:0000256" key="7">
    <source>
        <dbReference type="ARBA" id="ARBA00047848"/>
    </source>
</evidence>
<dbReference type="PROSITE" id="PS00858">
    <property type="entry name" value="PREPHENATE_DEHYDR_2"/>
    <property type="match status" value="1"/>
</dbReference>
<dbReference type="InterPro" id="IPR008242">
    <property type="entry name" value="Chor_mutase/pphenate_deHydtase"/>
</dbReference>
<dbReference type="GO" id="GO:0009094">
    <property type="term" value="P:L-phenylalanine biosynthetic process"/>
    <property type="evidence" value="ECO:0007669"/>
    <property type="project" value="UniProtKB-UniPathway"/>
</dbReference>
<sequence length="293" mass="32424">MIIAVLGPKGSYSEKAAMQWLAENGSEEGYILEYCDDIQDVFSSLATGSAKIGITPVENSIEGSVGVTLDMLFEHDVSIIAETVVAIEHCLLSRGRKKDIRIILSHPQGLAQCRQFLKDHFKGVELRTTGSTSHAAKLATEFEEMAAIASRESAQMYGLEVLVPSIQDREQNHTRFLIMIRSGDAAAGSQYPAENPAVKKGIYTGKTSMIVGLDRDRPGALYEILEEFACRKINLTRIESRPSKRALGDYVFYIDLEGHISDDIIKDAIYNIESKVGMLKMLGSYPMFKNNHL</sequence>
<keyword evidence="5" id="KW-0584">Phenylalanine biosynthesis</keyword>
<keyword evidence="6" id="KW-0456">Lyase</keyword>
<dbReference type="Pfam" id="PF00800">
    <property type="entry name" value="PDT"/>
    <property type="match status" value="1"/>
</dbReference>
<evidence type="ECO:0000313" key="10">
    <source>
        <dbReference type="EMBL" id="TGC09231.1"/>
    </source>
</evidence>
<feature type="domain" description="ACT" evidence="9">
    <location>
        <begin position="209"/>
        <end position="286"/>
    </location>
</feature>
<evidence type="ECO:0000256" key="2">
    <source>
        <dbReference type="ARBA" id="ARBA00013147"/>
    </source>
</evidence>
<protein>
    <recommendedName>
        <fullName evidence="2">prephenate dehydratase</fullName>
        <ecNumber evidence="2">4.2.1.51</ecNumber>
    </recommendedName>
</protein>
<name>A0A4E0Q5U4_9EURY</name>
<dbReference type="SUPFAM" id="SSF55021">
    <property type="entry name" value="ACT-like"/>
    <property type="match status" value="1"/>
</dbReference>
<dbReference type="Pfam" id="PF01842">
    <property type="entry name" value="ACT"/>
    <property type="match status" value="1"/>
</dbReference>
<dbReference type="AlphaFoldDB" id="A0A4E0Q5U4"/>
<dbReference type="GO" id="GO:0004664">
    <property type="term" value="F:prephenate dehydratase activity"/>
    <property type="evidence" value="ECO:0007669"/>
    <property type="project" value="UniProtKB-EC"/>
</dbReference>
<proteinExistence type="predicted"/>
<organism evidence="10 11">
    <name type="scientific">Methanolobus halotolerans</name>
    <dbReference type="NCBI Taxonomy" id="2052935"/>
    <lineage>
        <taxon>Archaea</taxon>
        <taxon>Methanobacteriati</taxon>
        <taxon>Methanobacteriota</taxon>
        <taxon>Stenosarchaea group</taxon>
        <taxon>Methanomicrobia</taxon>
        <taxon>Methanosarcinales</taxon>
        <taxon>Methanosarcinaceae</taxon>
        <taxon>Methanolobus</taxon>
    </lineage>
</organism>
<evidence type="ECO:0000313" key="11">
    <source>
        <dbReference type="Proteomes" id="UP000297295"/>
    </source>
</evidence>
<dbReference type="InterPro" id="IPR018528">
    <property type="entry name" value="Preph_deHydtase_CS"/>
</dbReference>
<dbReference type="SUPFAM" id="SSF53850">
    <property type="entry name" value="Periplasmic binding protein-like II"/>
    <property type="match status" value="1"/>
</dbReference>
<keyword evidence="4" id="KW-0057">Aromatic amino acid biosynthesis</keyword>
<dbReference type="EC" id="4.2.1.51" evidence="2"/>
<dbReference type="EMBL" id="PGGK01000006">
    <property type="protein sequence ID" value="TGC09231.1"/>
    <property type="molecule type" value="Genomic_DNA"/>
</dbReference>
<dbReference type="PANTHER" id="PTHR21022">
    <property type="entry name" value="PREPHENATE DEHYDRATASE P PROTEIN"/>
    <property type="match status" value="1"/>
</dbReference>
<dbReference type="Gene3D" id="3.40.190.10">
    <property type="entry name" value="Periplasmic binding protein-like II"/>
    <property type="match status" value="2"/>
</dbReference>
<dbReference type="PROSITE" id="PS00857">
    <property type="entry name" value="PREPHENATE_DEHYDR_1"/>
    <property type="match status" value="1"/>
</dbReference>
<dbReference type="NCBIfam" id="NF008865">
    <property type="entry name" value="PRK11898.1"/>
    <property type="match status" value="1"/>
</dbReference>
<evidence type="ECO:0000259" key="8">
    <source>
        <dbReference type="PROSITE" id="PS51171"/>
    </source>
</evidence>
<comment type="caution">
    <text evidence="10">The sequence shown here is derived from an EMBL/GenBank/DDBJ whole genome shotgun (WGS) entry which is preliminary data.</text>
</comment>
<comment type="pathway">
    <text evidence="1">Amino-acid biosynthesis; L-phenylalanine biosynthesis; phenylpyruvate from prephenate: step 1/1.</text>
</comment>
<dbReference type="RefSeq" id="WP_135389680.1">
    <property type="nucleotide sequence ID" value="NZ_PGGK01000006.1"/>
</dbReference>
<feature type="domain" description="Prephenate dehydratase" evidence="8">
    <location>
        <begin position="2"/>
        <end position="181"/>
    </location>
</feature>
<dbReference type="CDD" id="cd04905">
    <property type="entry name" value="ACT_CM-PDT"/>
    <property type="match status" value="1"/>
</dbReference>
<gene>
    <name evidence="10" type="ORF">CUN85_07410</name>
</gene>
<dbReference type="PANTHER" id="PTHR21022:SF19">
    <property type="entry name" value="PREPHENATE DEHYDRATASE-RELATED"/>
    <property type="match status" value="1"/>
</dbReference>
<evidence type="ECO:0000256" key="5">
    <source>
        <dbReference type="ARBA" id="ARBA00023222"/>
    </source>
</evidence>
<dbReference type="FunFam" id="3.30.70.260:FF:000012">
    <property type="entry name" value="Prephenate dehydratase"/>
    <property type="match status" value="1"/>
</dbReference>
<dbReference type="PIRSF" id="PIRSF001500">
    <property type="entry name" value="Chor_mut_pdt_Ppr"/>
    <property type="match status" value="1"/>
</dbReference>
<evidence type="ECO:0000256" key="1">
    <source>
        <dbReference type="ARBA" id="ARBA00004741"/>
    </source>
</evidence>
<keyword evidence="3" id="KW-0028">Amino-acid biosynthesis</keyword>
<dbReference type="InterPro" id="IPR001086">
    <property type="entry name" value="Preph_deHydtase"/>
</dbReference>
<dbReference type="UniPathway" id="UPA00121">
    <property type="reaction ID" value="UER00345"/>
</dbReference>
<dbReference type="PROSITE" id="PS51171">
    <property type="entry name" value="PREPHENATE_DEHYDR_3"/>
    <property type="match status" value="1"/>
</dbReference>
<dbReference type="PROSITE" id="PS51671">
    <property type="entry name" value="ACT"/>
    <property type="match status" value="1"/>
</dbReference>